<name>A0A9W7INN9_HIBTR</name>
<dbReference type="PANTHER" id="PTHR46548:SF1">
    <property type="entry name" value="BAH AND TFIIS DOMAIN-CONTAINING PROTEIN-RELATED"/>
    <property type="match status" value="1"/>
</dbReference>
<dbReference type="PANTHER" id="PTHR46548">
    <property type="entry name" value="BAH AND TFIIS DOMAIN-CONTAINING PROTEIN-RELATED"/>
    <property type="match status" value="1"/>
</dbReference>
<dbReference type="Proteomes" id="UP001165190">
    <property type="component" value="Unassembled WGS sequence"/>
</dbReference>
<organism evidence="1 2">
    <name type="scientific">Hibiscus trionum</name>
    <name type="common">Flower of an hour</name>
    <dbReference type="NCBI Taxonomy" id="183268"/>
    <lineage>
        <taxon>Eukaryota</taxon>
        <taxon>Viridiplantae</taxon>
        <taxon>Streptophyta</taxon>
        <taxon>Embryophyta</taxon>
        <taxon>Tracheophyta</taxon>
        <taxon>Spermatophyta</taxon>
        <taxon>Magnoliopsida</taxon>
        <taxon>eudicotyledons</taxon>
        <taxon>Gunneridae</taxon>
        <taxon>Pentapetalae</taxon>
        <taxon>rosids</taxon>
        <taxon>malvids</taxon>
        <taxon>Malvales</taxon>
        <taxon>Malvaceae</taxon>
        <taxon>Malvoideae</taxon>
        <taxon>Hibiscus</taxon>
    </lineage>
</organism>
<keyword evidence="2" id="KW-1185">Reference proteome</keyword>
<evidence type="ECO:0000313" key="1">
    <source>
        <dbReference type="EMBL" id="GMI99450.1"/>
    </source>
</evidence>
<evidence type="ECO:0000313" key="2">
    <source>
        <dbReference type="Proteomes" id="UP001165190"/>
    </source>
</evidence>
<dbReference type="OrthoDB" id="1917005at2759"/>
<reference evidence="1" key="1">
    <citation type="submission" date="2023-05" db="EMBL/GenBank/DDBJ databases">
        <title>Genome and transcriptome analyses reveal genes involved in the formation of fine ridges on petal epidermal cells in Hibiscus trionum.</title>
        <authorList>
            <person name="Koshimizu S."/>
            <person name="Masuda S."/>
            <person name="Ishii T."/>
            <person name="Shirasu K."/>
            <person name="Hoshino A."/>
            <person name="Arita M."/>
        </authorList>
    </citation>
    <scope>NUCLEOTIDE SEQUENCE</scope>
    <source>
        <strain evidence="1">Hamamatsu line</strain>
    </source>
</reference>
<dbReference type="EMBL" id="BSYR01000035">
    <property type="protein sequence ID" value="GMI99450.1"/>
    <property type="molecule type" value="Genomic_DNA"/>
</dbReference>
<gene>
    <name evidence="1" type="ORF">HRI_003614300</name>
</gene>
<sequence length="74" mass="8066">MRGRGGGEEREKARHMWTVPTRATVLLSGDGAASRSSSSSSPSTFNLFSKDGRRISVGDCALFKPTQILHLSWE</sequence>
<protein>
    <submittedName>
        <fullName evidence="1">Uncharacterized protein</fullName>
    </submittedName>
</protein>
<dbReference type="AlphaFoldDB" id="A0A9W7INN9"/>
<proteinExistence type="predicted"/>
<comment type="caution">
    <text evidence="1">The sequence shown here is derived from an EMBL/GenBank/DDBJ whole genome shotgun (WGS) entry which is preliminary data.</text>
</comment>
<accession>A0A9W7INN9</accession>